<dbReference type="STRING" id="1122184.SAMN02745176_03104"/>
<name>A0A1M6I601_9FIRM</name>
<dbReference type="AlphaFoldDB" id="A0A1M6I601"/>
<evidence type="ECO:0000313" key="3">
    <source>
        <dbReference type="EMBL" id="SHJ29877.1"/>
    </source>
</evidence>
<dbReference type="InterPro" id="IPR008136">
    <property type="entry name" value="CinA_C"/>
</dbReference>
<keyword evidence="4" id="KW-1185">Reference proteome</keyword>
<dbReference type="RefSeq" id="WP_073027288.1">
    <property type="nucleotide sequence ID" value="NZ_FQZS01000027.1"/>
</dbReference>
<dbReference type="Gene3D" id="3.90.950.20">
    <property type="entry name" value="CinA-like"/>
    <property type="match status" value="1"/>
</dbReference>
<dbReference type="Proteomes" id="UP000184442">
    <property type="component" value="Unassembled WGS sequence"/>
</dbReference>
<dbReference type="InterPro" id="IPR050101">
    <property type="entry name" value="CinA"/>
</dbReference>
<dbReference type="Pfam" id="PF02464">
    <property type="entry name" value="CinA"/>
    <property type="match status" value="1"/>
</dbReference>
<dbReference type="InterPro" id="IPR001453">
    <property type="entry name" value="MoaB/Mog_dom"/>
</dbReference>
<dbReference type="InterPro" id="IPR041424">
    <property type="entry name" value="CinA_KH"/>
</dbReference>
<dbReference type="SUPFAM" id="SSF142433">
    <property type="entry name" value="CinA-like"/>
    <property type="match status" value="1"/>
</dbReference>
<dbReference type="Pfam" id="PF18146">
    <property type="entry name" value="CinA_KH"/>
    <property type="match status" value="1"/>
</dbReference>
<protein>
    <recommendedName>
        <fullName evidence="1">Putative competence-damage inducible protein</fullName>
    </recommendedName>
</protein>
<dbReference type="OrthoDB" id="9801454at2"/>
<sequence length="413" mass="45030">MNCEIISVGTELLLGDIVNTNAQYLSKRLSDLGIDVYNQTVVGDNLNRLVESLSIASNRADIIITTGGLGPTDDDLTKLGIAKALGVEMILDESSLKKIKGYFNKLNKTMPIINERQAYIPLGSQAVENNNGTAPGIIGEYGKNIYIALPGPPKEMKLMFEESIVPYLRQKSKSNIKSRTIKVIGIGESMIQEKLGDMMINQKNPTVALYAKEGEVHIRITAKEEDIEKADYKIKEVENVILGMFSEDIYGFDGDTLESVVNGLLQKKNKTIAFAESCTGGMISSRYTDIPNASISFLNGVVCYSNEAKINILGVNRETIEKHGAVSMETAEEMAVGIKRISKSDIGISITGIAGPSGGTESKPVGLCYIGLAMDNEVKVYSYIFNGNRAKIRWLASTKALDILRRAILALKE</sequence>
<dbReference type="InterPro" id="IPR036653">
    <property type="entry name" value="CinA-like_C"/>
</dbReference>
<dbReference type="PIRSF" id="PIRSF006728">
    <property type="entry name" value="CinA"/>
    <property type="match status" value="1"/>
</dbReference>
<feature type="domain" description="MoaB/Mog" evidence="2">
    <location>
        <begin position="4"/>
        <end position="171"/>
    </location>
</feature>
<dbReference type="Gene3D" id="3.30.70.2860">
    <property type="match status" value="1"/>
</dbReference>
<gene>
    <name evidence="1" type="primary">cinA</name>
    <name evidence="3" type="ORF">SAMN02745176_03104</name>
</gene>
<dbReference type="HAMAP" id="MF_00226_B">
    <property type="entry name" value="CinA_B"/>
    <property type="match status" value="1"/>
</dbReference>
<proteinExistence type="inferred from homology"/>
<dbReference type="InterPro" id="IPR008135">
    <property type="entry name" value="Competence-induced_CinA"/>
</dbReference>
<evidence type="ECO:0000313" key="4">
    <source>
        <dbReference type="Proteomes" id="UP000184442"/>
    </source>
</evidence>
<dbReference type="EMBL" id="FQZS01000027">
    <property type="protein sequence ID" value="SHJ29877.1"/>
    <property type="molecule type" value="Genomic_DNA"/>
</dbReference>
<dbReference type="SUPFAM" id="SSF53218">
    <property type="entry name" value="Molybdenum cofactor biosynthesis proteins"/>
    <property type="match status" value="1"/>
</dbReference>
<comment type="similarity">
    <text evidence="1">Belongs to the CinA family.</text>
</comment>
<accession>A0A1M6I601</accession>
<organism evidence="3 4">
    <name type="scientific">Lutispora thermophila DSM 19022</name>
    <dbReference type="NCBI Taxonomy" id="1122184"/>
    <lineage>
        <taxon>Bacteria</taxon>
        <taxon>Bacillati</taxon>
        <taxon>Bacillota</taxon>
        <taxon>Clostridia</taxon>
        <taxon>Lutisporales</taxon>
        <taxon>Lutisporaceae</taxon>
        <taxon>Lutispora</taxon>
    </lineage>
</organism>
<dbReference type="NCBIfam" id="NF001813">
    <property type="entry name" value="PRK00549.1"/>
    <property type="match status" value="1"/>
</dbReference>
<reference evidence="3 4" key="1">
    <citation type="submission" date="2016-11" db="EMBL/GenBank/DDBJ databases">
        <authorList>
            <person name="Jaros S."/>
            <person name="Januszkiewicz K."/>
            <person name="Wedrychowicz H."/>
        </authorList>
    </citation>
    <scope>NUCLEOTIDE SEQUENCE [LARGE SCALE GENOMIC DNA]</scope>
    <source>
        <strain evidence="3 4">DSM 19022</strain>
    </source>
</reference>
<dbReference type="CDD" id="cd00885">
    <property type="entry name" value="cinA"/>
    <property type="match status" value="1"/>
</dbReference>
<evidence type="ECO:0000256" key="1">
    <source>
        <dbReference type="HAMAP-Rule" id="MF_00226"/>
    </source>
</evidence>
<dbReference type="NCBIfam" id="TIGR00200">
    <property type="entry name" value="cinA_nterm"/>
    <property type="match status" value="1"/>
</dbReference>
<dbReference type="PANTHER" id="PTHR13939:SF0">
    <property type="entry name" value="NMN AMIDOHYDROLASE-LIKE PROTEIN YFAY"/>
    <property type="match status" value="1"/>
</dbReference>
<evidence type="ECO:0000259" key="2">
    <source>
        <dbReference type="SMART" id="SM00852"/>
    </source>
</evidence>
<dbReference type="PANTHER" id="PTHR13939">
    <property type="entry name" value="NICOTINAMIDE-NUCLEOTIDE AMIDOHYDROLASE PNCC"/>
    <property type="match status" value="1"/>
</dbReference>
<dbReference type="Pfam" id="PF00994">
    <property type="entry name" value="MoCF_biosynth"/>
    <property type="match status" value="1"/>
</dbReference>
<dbReference type="Gene3D" id="3.40.980.10">
    <property type="entry name" value="MoaB/Mog-like domain"/>
    <property type="match status" value="1"/>
</dbReference>
<dbReference type="NCBIfam" id="TIGR00177">
    <property type="entry name" value="molyb_syn"/>
    <property type="match status" value="1"/>
</dbReference>
<dbReference type="NCBIfam" id="TIGR00199">
    <property type="entry name" value="PncC_domain"/>
    <property type="match status" value="1"/>
</dbReference>
<dbReference type="InterPro" id="IPR036425">
    <property type="entry name" value="MoaB/Mog-like_dom_sf"/>
</dbReference>
<dbReference type="SMART" id="SM00852">
    <property type="entry name" value="MoCF_biosynth"/>
    <property type="match status" value="1"/>
</dbReference>